<feature type="compositionally biased region" description="Low complexity" evidence="1">
    <location>
        <begin position="177"/>
        <end position="198"/>
    </location>
</feature>
<dbReference type="EMBL" id="JARIHO010000108">
    <property type="protein sequence ID" value="KAJ7303088.1"/>
    <property type="molecule type" value="Genomic_DNA"/>
</dbReference>
<evidence type="ECO:0000313" key="3">
    <source>
        <dbReference type="EMBL" id="KAJ7303088.1"/>
    </source>
</evidence>
<feature type="region of interest" description="Disordered" evidence="1">
    <location>
        <begin position="110"/>
        <end position="153"/>
    </location>
</feature>
<comment type="caution">
    <text evidence="3">The sequence shown here is derived from an EMBL/GenBank/DDBJ whole genome shotgun (WGS) entry which is preliminary data.</text>
</comment>
<dbReference type="AlphaFoldDB" id="A0AAD6Z1I7"/>
<evidence type="ECO:0000256" key="2">
    <source>
        <dbReference type="SAM" id="SignalP"/>
    </source>
</evidence>
<dbReference type="Proteomes" id="UP001218218">
    <property type="component" value="Unassembled WGS sequence"/>
</dbReference>
<feature type="compositionally biased region" description="Polar residues" evidence="1">
    <location>
        <begin position="199"/>
        <end position="208"/>
    </location>
</feature>
<organism evidence="3 4">
    <name type="scientific">Mycena albidolilacea</name>
    <dbReference type="NCBI Taxonomy" id="1033008"/>
    <lineage>
        <taxon>Eukaryota</taxon>
        <taxon>Fungi</taxon>
        <taxon>Dikarya</taxon>
        <taxon>Basidiomycota</taxon>
        <taxon>Agaricomycotina</taxon>
        <taxon>Agaricomycetes</taxon>
        <taxon>Agaricomycetidae</taxon>
        <taxon>Agaricales</taxon>
        <taxon>Marasmiineae</taxon>
        <taxon>Mycenaceae</taxon>
        <taxon>Mycena</taxon>
    </lineage>
</organism>
<feature type="signal peptide" evidence="2">
    <location>
        <begin position="1"/>
        <end position="20"/>
    </location>
</feature>
<accession>A0AAD6Z1I7</accession>
<gene>
    <name evidence="3" type="ORF">DFH08DRAFT_977302</name>
</gene>
<evidence type="ECO:0000256" key="1">
    <source>
        <dbReference type="SAM" id="MobiDB-lite"/>
    </source>
</evidence>
<reference evidence="3" key="1">
    <citation type="submission" date="2023-03" db="EMBL/GenBank/DDBJ databases">
        <title>Massive genome expansion in bonnet fungi (Mycena s.s.) driven by repeated elements and novel gene families across ecological guilds.</title>
        <authorList>
            <consortium name="Lawrence Berkeley National Laboratory"/>
            <person name="Harder C.B."/>
            <person name="Miyauchi S."/>
            <person name="Viragh M."/>
            <person name="Kuo A."/>
            <person name="Thoen E."/>
            <person name="Andreopoulos B."/>
            <person name="Lu D."/>
            <person name="Skrede I."/>
            <person name="Drula E."/>
            <person name="Henrissat B."/>
            <person name="Morin E."/>
            <person name="Kohler A."/>
            <person name="Barry K."/>
            <person name="LaButti K."/>
            <person name="Morin E."/>
            <person name="Salamov A."/>
            <person name="Lipzen A."/>
            <person name="Mereny Z."/>
            <person name="Hegedus B."/>
            <person name="Baldrian P."/>
            <person name="Stursova M."/>
            <person name="Weitz H."/>
            <person name="Taylor A."/>
            <person name="Grigoriev I.V."/>
            <person name="Nagy L.G."/>
            <person name="Martin F."/>
            <person name="Kauserud H."/>
        </authorList>
    </citation>
    <scope>NUCLEOTIDE SEQUENCE</scope>
    <source>
        <strain evidence="3">CBHHK002</strain>
    </source>
</reference>
<protein>
    <submittedName>
        <fullName evidence="3">Uncharacterized protein</fullName>
    </submittedName>
</protein>
<feature type="chain" id="PRO_5042271691" evidence="2">
    <location>
        <begin position="21"/>
        <end position="208"/>
    </location>
</feature>
<evidence type="ECO:0000313" key="4">
    <source>
        <dbReference type="Proteomes" id="UP001218218"/>
    </source>
</evidence>
<sequence length="208" mass="20247">MKSFATILSATALGVSAVGAAALSGSFDPPLSASASASDIAASGSLSSVPPISTVPTPTGGFVITGVYTTCLTLTFPGPMASTRFAAGFAGPLSTWLTADINLKGDCRRSLKASDSGPLTSDSATLSGTGAASSPSVVTSLTGSPGTDLPLPSPIPDQAIFTTCLAFLATPTDTATSTQTFTDSGSATTAPTASNNSALPSESATITA</sequence>
<name>A0AAD6Z1I7_9AGAR</name>
<feature type="compositionally biased region" description="Low complexity" evidence="1">
    <location>
        <begin position="119"/>
        <end position="136"/>
    </location>
</feature>
<keyword evidence="4" id="KW-1185">Reference proteome</keyword>
<proteinExistence type="predicted"/>
<feature type="region of interest" description="Disordered" evidence="1">
    <location>
        <begin position="177"/>
        <end position="208"/>
    </location>
</feature>
<keyword evidence="2" id="KW-0732">Signal</keyword>